<dbReference type="InterPro" id="IPR014729">
    <property type="entry name" value="Rossmann-like_a/b/a_fold"/>
</dbReference>
<dbReference type="OrthoDB" id="9802794at2"/>
<sequence>MTTGLVLGKFAPLHKGHQLLIETALQENERVIVMIYHSPEVTSIPLPIRAGWLKQLYPQIEIIEAWDGPMEVGDTPDIRLRHEQYLLKKLGTTAITNFYSSEFYGQHVSEALGANDRRVDSKRTQIPVSATVIRDNPFQNRKYLAPVVYQDLIKKVVFLGAPSTGKTTLARELAKIHETVWMPEYGREYWEKHHSERRLTMEQMIEIAEVHRQREDALVHEANRFLFVDTDATTTSMFSMAYHNQVHPRLAELASETNNRYDLFFLCGAEIPYDDTWDRSGDADRQVFQEQIKSDLLLRHLPFITLIGTLEERLNIVNKILQNFDKYRPLGDQLLNWQPLN</sequence>
<evidence type="ECO:0000313" key="2">
    <source>
        <dbReference type="EMBL" id="TWT60847.1"/>
    </source>
</evidence>
<gene>
    <name evidence="2" type="primary">nadR</name>
    <name evidence="2" type="ORF">Pan54_15750</name>
</gene>
<dbReference type="Gene3D" id="3.40.50.300">
    <property type="entry name" value="P-loop containing nucleotide triphosphate hydrolases"/>
    <property type="match status" value="1"/>
</dbReference>
<organism evidence="2 3">
    <name type="scientific">Rubinisphaera italica</name>
    <dbReference type="NCBI Taxonomy" id="2527969"/>
    <lineage>
        <taxon>Bacteria</taxon>
        <taxon>Pseudomonadati</taxon>
        <taxon>Planctomycetota</taxon>
        <taxon>Planctomycetia</taxon>
        <taxon>Planctomycetales</taxon>
        <taxon>Planctomycetaceae</taxon>
        <taxon>Rubinisphaera</taxon>
    </lineage>
</organism>
<dbReference type="RefSeq" id="WP_146502912.1">
    <property type="nucleotide sequence ID" value="NZ_SJPG01000001.1"/>
</dbReference>
<dbReference type="PANTHER" id="PTHR37512:SF1">
    <property type="entry name" value="NADR_TTD14 AAA DOMAIN-CONTAINING PROTEIN"/>
    <property type="match status" value="1"/>
</dbReference>
<dbReference type="GO" id="GO:0003824">
    <property type="term" value="F:catalytic activity"/>
    <property type="evidence" value="ECO:0007669"/>
    <property type="project" value="InterPro"/>
</dbReference>
<dbReference type="InterPro" id="IPR004821">
    <property type="entry name" value="Cyt_trans-like"/>
</dbReference>
<name>A0A5C5XCH1_9PLAN</name>
<comment type="caution">
    <text evidence="2">The sequence shown here is derived from an EMBL/GenBank/DDBJ whole genome shotgun (WGS) entry which is preliminary data.</text>
</comment>
<dbReference type="PANTHER" id="PTHR37512">
    <property type="entry name" value="TRIFUNCTIONAL NAD BIOSYNTHESIS/REGULATOR PROTEIN NADR"/>
    <property type="match status" value="1"/>
</dbReference>
<dbReference type="NCBIfam" id="TIGR00125">
    <property type="entry name" value="cyt_tran_rel"/>
    <property type="match status" value="1"/>
</dbReference>
<proteinExistence type="predicted"/>
<accession>A0A5C5XCH1</accession>
<protein>
    <submittedName>
        <fullName evidence="2">Trifunctional NAD biosynthesis/regulator protein NadR</fullName>
    </submittedName>
</protein>
<evidence type="ECO:0000259" key="1">
    <source>
        <dbReference type="Pfam" id="PF13521"/>
    </source>
</evidence>
<dbReference type="Gene3D" id="3.40.50.620">
    <property type="entry name" value="HUPs"/>
    <property type="match status" value="1"/>
</dbReference>
<dbReference type="AlphaFoldDB" id="A0A5C5XCH1"/>
<feature type="domain" description="NadR/Ttd14 AAA" evidence="1">
    <location>
        <begin position="155"/>
        <end position="313"/>
    </location>
</feature>
<dbReference type="EMBL" id="SJPG01000001">
    <property type="protein sequence ID" value="TWT60847.1"/>
    <property type="molecule type" value="Genomic_DNA"/>
</dbReference>
<evidence type="ECO:0000313" key="3">
    <source>
        <dbReference type="Proteomes" id="UP000316095"/>
    </source>
</evidence>
<keyword evidence="3" id="KW-1185">Reference proteome</keyword>
<dbReference type="Pfam" id="PF13521">
    <property type="entry name" value="AAA_28"/>
    <property type="match status" value="1"/>
</dbReference>
<dbReference type="SUPFAM" id="SSF52540">
    <property type="entry name" value="P-loop containing nucleoside triphosphate hydrolases"/>
    <property type="match status" value="1"/>
</dbReference>
<dbReference type="SUPFAM" id="SSF52374">
    <property type="entry name" value="Nucleotidylyl transferase"/>
    <property type="match status" value="1"/>
</dbReference>
<reference evidence="2 3" key="1">
    <citation type="submission" date="2019-02" db="EMBL/GenBank/DDBJ databases">
        <title>Deep-cultivation of Planctomycetes and their phenomic and genomic characterization uncovers novel biology.</title>
        <authorList>
            <person name="Wiegand S."/>
            <person name="Jogler M."/>
            <person name="Boedeker C."/>
            <person name="Pinto D."/>
            <person name="Vollmers J."/>
            <person name="Rivas-Marin E."/>
            <person name="Kohn T."/>
            <person name="Peeters S.H."/>
            <person name="Heuer A."/>
            <person name="Rast P."/>
            <person name="Oberbeckmann S."/>
            <person name="Bunk B."/>
            <person name="Jeske O."/>
            <person name="Meyerdierks A."/>
            <person name="Storesund J.E."/>
            <person name="Kallscheuer N."/>
            <person name="Luecker S."/>
            <person name="Lage O.M."/>
            <person name="Pohl T."/>
            <person name="Merkel B.J."/>
            <person name="Hornburger P."/>
            <person name="Mueller R.-W."/>
            <person name="Bruemmer F."/>
            <person name="Labrenz M."/>
            <person name="Spormann A.M."/>
            <person name="Op Den Camp H."/>
            <person name="Overmann J."/>
            <person name="Amann R."/>
            <person name="Jetten M.S.M."/>
            <person name="Mascher T."/>
            <person name="Medema M.H."/>
            <person name="Devos D.P."/>
            <person name="Kaster A.-K."/>
            <person name="Ovreas L."/>
            <person name="Rohde M."/>
            <person name="Galperin M.Y."/>
            <person name="Jogler C."/>
        </authorList>
    </citation>
    <scope>NUCLEOTIDE SEQUENCE [LARGE SCALE GENOMIC DNA]</scope>
    <source>
        <strain evidence="2 3">Pan54</strain>
    </source>
</reference>
<dbReference type="InterPro" id="IPR052735">
    <property type="entry name" value="NAD_biosynth-regulator"/>
</dbReference>
<dbReference type="InterPro" id="IPR027417">
    <property type="entry name" value="P-loop_NTPase"/>
</dbReference>
<dbReference type="InterPro" id="IPR038727">
    <property type="entry name" value="NadR/Ttd14_AAA_dom"/>
</dbReference>
<dbReference type="Proteomes" id="UP000316095">
    <property type="component" value="Unassembled WGS sequence"/>
</dbReference>